<sequence length="161" mass="17368">MAILVVPVLSALQIGSWFLFWHLDHDPGPDDLGIADNPSLSANTITVHDEVSFRGDGLILMAAQFLWRARQSPLTDVTLLTVLNPLEAPELMDFGDFCRGHLPVAQSPTGVIPVRRAPESMDGARSLGMVGSGLLFLAPCYNPYLLPLVFEGEAGSATQLE</sequence>
<gene>
    <name evidence="1" type="ORF">B0I36DRAFT_349089</name>
</gene>
<evidence type="ECO:0000313" key="1">
    <source>
        <dbReference type="EMBL" id="KAH7030926.1"/>
    </source>
</evidence>
<dbReference type="EMBL" id="JAGTJQ010000005">
    <property type="protein sequence ID" value="KAH7030926.1"/>
    <property type="molecule type" value="Genomic_DNA"/>
</dbReference>
<proteinExistence type="predicted"/>
<comment type="caution">
    <text evidence="1">The sequence shown here is derived from an EMBL/GenBank/DDBJ whole genome shotgun (WGS) entry which is preliminary data.</text>
</comment>
<dbReference type="AlphaFoldDB" id="A0A9P8Y5X8"/>
<reference evidence="1" key="1">
    <citation type="journal article" date="2021" name="Nat. Commun.">
        <title>Genetic determinants of endophytism in the Arabidopsis root mycobiome.</title>
        <authorList>
            <person name="Mesny F."/>
            <person name="Miyauchi S."/>
            <person name="Thiergart T."/>
            <person name="Pickel B."/>
            <person name="Atanasova L."/>
            <person name="Karlsson M."/>
            <person name="Huettel B."/>
            <person name="Barry K.W."/>
            <person name="Haridas S."/>
            <person name="Chen C."/>
            <person name="Bauer D."/>
            <person name="Andreopoulos W."/>
            <person name="Pangilinan J."/>
            <person name="LaButti K."/>
            <person name="Riley R."/>
            <person name="Lipzen A."/>
            <person name="Clum A."/>
            <person name="Drula E."/>
            <person name="Henrissat B."/>
            <person name="Kohler A."/>
            <person name="Grigoriev I.V."/>
            <person name="Martin F.M."/>
            <person name="Hacquard S."/>
        </authorList>
    </citation>
    <scope>NUCLEOTIDE SEQUENCE</scope>
    <source>
        <strain evidence="1">MPI-CAGE-CH-0230</strain>
    </source>
</reference>
<organism evidence="1 2">
    <name type="scientific">Microdochium trichocladiopsis</name>
    <dbReference type="NCBI Taxonomy" id="1682393"/>
    <lineage>
        <taxon>Eukaryota</taxon>
        <taxon>Fungi</taxon>
        <taxon>Dikarya</taxon>
        <taxon>Ascomycota</taxon>
        <taxon>Pezizomycotina</taxon>
        <taxon>Sordariomycetes</taxon>
        <taxon>Xylariomycetidae</taxon>
        <taxon>Xylariales</taxon>
        <taxon>Microdochiaceae</taxon>
        <taxon>Microdochium</taxon>
    </lineage>
</organism>
<dbReference type="RefSeq" id="XP_046012606.1">
    <property type="nucleotide sequence ID" value="XM_046156757.1"/>
</dbReference>
<dbReference type="Proteomes" id="UP000756346">
    <property type="component" value="Unassembled WGS sequence"/>
</dbReference>
<accession>A0A9P8Y5X8</accession>
<name>A0A9P8Y5X8_9PEZI</name>
<keyword evidence="2" id="KW-1185">Reference proteome</keyword>
<protein>
    <submittedName>
        <fullName evidence="1">Uncharacterized protein</fullName>
    </submittedName>
</protein>
<evidence type="ECO:0000313" key="2">
    <source>
        <dbReference type="Proteomes" id="UP000756346"/>
    </source>
</evidence>
<dbReference type="GeneID" id="70186303"/>